<dbReference type="Gene3D" id="2.60.120.10">
    <property type="entry name" value="Jelly Rolls"/>
    <property type="match status" value="1"/>
</dbReference>
<dbReference type="AlphaFoldDB" id="A0A3E3E0P7"/>
<dbReference type="RefSeq" id="WP_117531278.1">
    <property type="nucleotide sequence ID" value="NZ_QUSM01000002.1"/>
</dbReference>
<dbReference type="InterPro" id="IPR008579">
    <property type="entry name" value="UGlyAH_Cupin_dom"/>
</dbReference>
<dbReference type="Pfam" id="PF05899">
    <property type="entry name" value="Cupin_3"/>
    <property type="match status" value="1"/>
</dbReference>
<evidence type="ECO:0000313" key="2">
    <source>
        <dbReference type="EMBL" id="RGD75120.1"/>
    </source>
</evidence>
<feature type="domain" description="(S)-ureidoglycine aminohydrolase cupin" evidence="1">
    <location>
        <begin position="16"/>
        <end position="86"/>
    </location>
</feature>
<proteinExistence type="predicted"/>
<evidence type="ECO:0000313" key="3">
    <source>
        <dbReference type="Proteomes" id="UP000261212"/>
    </source>
</evidence>
<sequence length="94" mass="11435">MKVLIRRPNDKEKEIMKKCEIWEHKKGVFDWEYKDKQETCLIIKGSASVKGKNESAEYFFKEGDLVTFPTNWDCQWKITEDMKKYYIFDYDFNS</sequence>
<dbReference type="SUPFAM" id="SSF51182">
    <property type="entry name" value="RmlC-like cupins"/>
    <property type="match status" value="1"/>
</dbReference>
<name>A0A3E3E0P7_9FIRM</name>
<accession>A0A3E3E0P7</accession>
<organism evidence="2 3">
    <name type="scientific">Anaerofustis stercorihominis</name>
    <dbReference type="NCBI Taxonomy" id="214853"/>
    <lineage>
        <taxon>Bacteria</taxon>
        <taxon>Bacillati</taxon>
        <taxon>Bacillota</taxon>
        <taxon>Clostridia</taxon>
        <taxon>Eubacteriales</taxon>
        <taxon>Eubacteriaceae</taxon>
        <taxon>Anaerofustis</taxon>
    </lineage>
</organism>
<reference evidence="2 3" key="1">
    <citation type="submission" date="2018-08" db="EMBL/GenBank/DDBJ databases">
        <title>A genome reference for cultivated species of the human gut microbiota.</title>
        <authorList>
            <person name="Zou Y."/>
            <person name="Xue W."/>
            <person name="Luo G."/>
        </authorList>
    </citation>
    <scope>NUCLEOTIDE SEQUENCE [LARGE SCALE GENOMIC DNA]</scope>
    <source>
        <strain evidence="2 3">AM25-6</strain>
    </source>
</reference>
<dbReference type="InterPro" id="IPR014710">
    <property type="entry name" value="RmlC-like_jellyroll"/>
</dbReference>
<dbReference type="PANTHER" id="PTHR33271:SF22">
    <property type="entry name" value="OS04G0445200 PROTEIN"/>
    <property type="match status" value="1"/>
</dbReference>
<gene>
    <name evidence="2" type="ORF">DW687_02010</name>
</gene>
<dbReference type="EMBL" id="QUSM01000002">
    <property type="protein sequence ID" value="RGD75120.1"/>
    <property type="molecule type" value="Genomic_DNA"/>
</dbReference>
<dbReference type="Proteomes" id="UP000261212">
    <property type="component" value="Unassembled WGS sequence"/>
</dbReference>
<dbReference type="InterPro" id="IPR011051">
    <property type="entry name" value="RmlC_Cupin_sf"/>
</dbReference>
<evidence type="ECO:0000259" key="1">
    <source>
        <dbReference type="Pfam" id="PF05899"/>
    </source>
</evidence>
<comment type="caution">
    <text evidence="2">The sequence shown here is derived from an EMBL/GenBank/DDBJ whole genome shotgun (WGS) entry which is preliminary data.</text>
</comment>
<dbReference type="PANTHER" id="PTHR33271">
    <property type="entry name" value="OS04G0445200 PROTEIN"/>
    <property type="match status" value="1"/>
</dbReference>
<protein>
    <submittedName>
        <fullName evidence="2">DUF861 domain-containing protein</fullName>
    </submittedName>
</protein>